<gene>
    <name evidence="1" type="ORF">Slati_1168400</name>
</gene>
<name>A0AAW2XD50_9LAMI</name>
<dbReference type="EMBL" id="JACGWN010000004">
    <property type="protein sequence ID" value="KAL0451903.1"/>
    <property type="molecule type" value="Genomic_DNA"/>
</dbReference>
<dbReference type="AlphaFoldDB" id="A0AAW2XD50"/>
<organism evidence="1">
    <name type="scientific">Sesamum latifolium</name>
    <dbReference type="NCBI Taxonomy" id="2727402"/>
    <lineage>
        <taxon>Eukaryota</taxon>
        <taxon>Viridiplantae</taxon>
        <taxon>Streptophyta</taxon>
        <taxon>Embryophyta</taxon>
        <taxon>Tracheophyta</taxon>
        <taxon>Spermatophyta</taxon>
        <taxon>Magnoliopsida</taxon>
        <taxon>eudicotyledons</taxon>
        <taxon>Gunneridae</taxon>
        <taxon>Pentapetalae</taxon>
        <taxon>asterids</taxon>
        <taxon>lamiids</taxon>
        <taxon>Lamiales</taxon>
        <taxon>Pedaliaceae</taxon>
        <taxon>Sesamum</taxon>
    </lineage>
</organism>
<reference evidence="1" key="1">
    <citation type="submission" date="2020-06" db="EMBL/GenBank/DDBJ databases">
        <authorList>
            <person name="Li T."/>
            <person name="Hu X."/>
            <person name="Zhang T."/>
            <person name="Song X."/>
            <person name="Zhang H."/>
            <person name="Dai N."/>
            <person name="Sheng W."/>
            <person name="Hou X."/>
            <person name="Wei L."/>
        </authorList>
    </citation>
    <scope>NUCLEOTIDE SEQUENCE</scope>
    <source>
        <strain evidence="1">KEN1</strain>
        <tissue evidence="1">Leaf</tissue>
    </source>
</reference>
<sequence length="68" mass="6863">MDGMRQTYNWNSETSISVYHYTSGCRGPGGGGKIHNFIIFGGASGSAGKAGGNMDGAGRSCKGCGANV</sequence>
<protein>
    <submittedName>
        <fullName evidence="1">Uncharacterized protein</fullName>
    </submittedName>
</protein>
<proteinExistence type="predicted"/>
<accession>A0AAW2XD50</accession>
<comment type="caution">
    <text evidence="1">The sequence shown here is derived from an EMBL/GenBank/DDBJ whole genome shotgun (WGS) entry which is preliminary data.</text>
</comment>
<evidence type="ECO:0000313" key="1">
    <source>
        <dbReference type="EMBL" id="KAL0451903.1"/>
    </source>
</evidence>
<reference evidence="1" key="2">
    <citation type="journal article" date="2024" name="Plant">
        <title>Genomic evolution and insights into agronomic trait innovations of Sesamum species.</title>
        <authorList>
            <person name="Miao H."/>
            <person name="Wang L."/>
            <person name="Qu L."/>
            <person name="Liu H."/>
            <person name="Sun Y."/>
            <person name="Le M."/>
            <person name="Wang Q."/>
            <person name="Wei S."/>
            <person name="Zheng Y."/>
            <person name="Lin W."/>
            <person name="Duan Y."/>
            <person name="Cao H."/>
            <person name="Xiong S."/>
            <person name="Wang X."/>
            <person name="Wei L."/>
            <person name="Li C."/>
            <person name="Ma Q."/>
            <person name="Ju M."/>
            <person name="Zhao R."/>
            <person name="Li G."/>
            <person name="Mu C."/>
            <person name="Tian Q."/>
            <person name="Mei H."/>
            <person name="Zhang T."/>
            <person name="Gao T."/>
            <person name="Zhang H."/>
        </authorList>
    </citation>
    <scope>NUCLEOTIDE SEQUENCE</scope>
    <source>
        <strain evidence="1">KEN1</strain>
    </source>
</reference>